<evidence type="ECO:0000313" key="4">
    <source>
        <dbReference type="Proteomes" id="UP000235162"/>
    </source>
</evidence>
<comment type="similarity">
    <text evidence="1">Belongs to the metallo-beta-lactamase superfamily. Class-B beta-lactamase family.</text>
</comment>
<accession>A0AAP8MG20</accession>
<comment type="caution">
    <text evidence="3">The sequence shown here is derived from an EMBL/GenBank/DDBJ whole genome shotgun (WGS) entry which is preliminary data.</text>
</comment>
<feature type="domain" description="Metallo-beta-lactamase" evidence="2">
    <location>
        <begin position="44"/>
        <end position="243"/>
    </location>
</feature>
<gene>
    <name evidence="3" type="ORF">C0029_09955</name>
</gene>
<dbReference type="Proteomes" id="UP000235162">
    <property type="component" value="Unassembled WGS sequence"/>
</dbReference>
<protein>
    <submittedName>
        <fullName evidence="3">MBL fold metallo-hydrolase</fullName>
    </submittedName>
</protein>
<dbReference type="PANTHER" id="PTHR42951:SF4">
    <property type="entry name" value="ACYL-COENZYME A THIOESTERASE MBLAC2"/>
    <property type="match status" value="1"/>
</dbReference>
<dbReference type="SMART" id="SM00849">
    <property type="entry name" value="Lactamase_B"/>
    <property type="match status" value="1"/>
</dbReference>
<keyword evidence="4" id="KW-1185">Reference proteome</keyword>
<reference evidence="3 4" key="1">
    <citation type="submission" date="2018-01" db="EMBL/GenBank/DDBJ databases">
        <title>The draft genome sequence of Halioglobus japonicus S1-36.</title>
        <authorList>
            <person name="Du Z.-J."/>
            <person name="Shi M.-J."/>
        </authorList>
    </citation>
    <scope>NUCLEOTIDE SEQUENCE [LARGE SCALE GENOMIC DNA]</scope>
    <source>
        <strain evidence="3 4">S1-36</strain>
    </source>
</reference>
<dbReference type="GO" id="GO:0017001">
    <property type="term" value="P:antibiotic catabolic process"/>
    <property type="evidence" value="ECO:0007669"/>
    <property type="project" value="UniProtKB-ARBA"/>
</dbReference>
<evidence type="ECO:0000259" key="2">
    <source>
        <dbReference type="SMART" id="SM00849"/>
    </source>
</evidence>
<dbReference type="PANTHER" id="PTHR42951">
    <property type="entry name" value="METALLO-BETA-LACTAMASE DOMAIN-CONTAINING"/>
    <property type="match status" value="1"/>
</dbReference>
<dbReference type="InterPro" id="IPR050855">
    <property type="entry name" value="NDM-1-like"/>
</dbReference>
<sequence length="335" mass="36651">MAAVIYGVCWTFRSNGVHRNPQSGLIPLAKGAWAWLAPGNSWGWSNAGLISDGEESLLVDTLYDLELTDEMLAKMRDAEPLANNIDTLVNTHANGDHCHGNELVCGAEIIASSASAAEMAELPPEAMAAIVAMAPDMGEMGRYFLDCFGQFKFEGITFTPPTKTFEGELHLQVGDKPVELIEVGPAHTRGDILVHSPKDRVVYTGDILFIEGTPIIWEGPVSNWIEACRRIEAMDVDHIVPGHGPITDKHGVAAVRQYLEFVHEQARQRYDAGMSAFDAAKDIELAEYSAWSDPERIAVNVDSLYREFRGEQAASDVFELFARMAALAGYDVATP</sequence>
<dbReference type="CDD" id="cd16282">
    <property type="entry name" value="metallo-hydrolase-like_MBL-fold"/>
    <property type="match status" value="1"/>
</dbReference>
<dbReference type="Gene3D" id="3.60.15.10">
    <property type="entry name" value="Ribonuclease Z/Hydroxyacylglutathione hydrolase-like"/>
    <property type="match status" value="1"/>
</dbReference>
<dbReference type="InterPro" id="IPR036866">
    <property type="entry name" value="RibonucZ/Hydroxyglut_hydro"/>
</dbReference>
<name>A0AAP8MG20_9GAMM</name>
<dbReference type="InterPro" id="IPR001279">
    <property type="entry name" value="Metallo-B-lactamas"/>
</dbReference>
<dbReference type="AlphaFoldDB" id="A0AAP8MG20"/>
<organism evidence="3 4">
    <name type="scientific">Halioglobus japonicus</name>
    <dbReference type="NCBI Taxonomy" id="930805"/>
    <lineage>
        <taxon>Bacteria</taxon>
        <taxon>Pseudomonadati</taxon>
        <taxon>Pseudomonadota</taxon>
        <taxon>Gammaproteobacteria</taxon>
        <taxon>Cellvibrionales</taxon>
        <taxon>Halieaceae</taxon>
        <taxon>Halioglobus</taxon>
    </lineage>
</organism>
<evidence type="ECO:0000256" key="1">
    <source>
        <dbReference type="ARBA" id="ARBA00005250"/>
    </source>
</evidence>
<evidence type="ECO:0000313" key="3">
    <source>
        <dbReference type="EMBL" id="PLW87009.1"/>
    </source>
</evidence>
<proteinExistence type="inferred from homology"/>
<dbReference type="EMBL" id="PKUR01000002">
    <property type="protein sequence ID" value="PLW87009.1"/>
    <property type="molecule type" value="Genomic_DNA"/>
</dbReference>
<dbReference type="SUPFAM" id="SSF56281">
    <property type="entry name" value="Metallo-hydrolase/oxidoreductase"/>
    <property type="match status" value="1"/>
</dbReference>
<dbReference type="Pfam" id="PF00753">
    <property type="entry name" value="Lactamase_B"/>
    <property type="match status" value="1"/>
</dbReference>